<sequence length="107" mass="12310">MDKIKKQEFLARVKRNLTITWDEEDTNNSLSDYIDSSYTYLNGLAGYKLSFEASSQEAELLCERVRYSYNNALDDFEENFSKQLSAFILNSALQTSIQKEGEVDGQD</sequence>
<protein>
    <recommendedName>
        <fullName evidence="3">Phage protein</fullName>
    </recommendedName>
</protein>
<dbReference type="EMBL" id="AJAQ01000008">
    <property type="protein sequence ID" value="EOH96382.1"/>
    <property type="molecule type" value="Genomic_DNA"/>
</dbReference>
<dbReference type="HOGENOM" id="CLU_175303_0_0_9"/>
<dbReference type="OrthoDB" id="2362564at2"/>
<evidence type="ECO:0000313" key="1">
    <source>
        <dbReference type="EMBL" id="EOH96382.1"/>
    </source>
</evidence>
<keyword evidence="2" id="KW-1185">Reference proteome</keyword>
<proteinExistence type="predicted"/>
<organism evidence="1 2">
    <name type="scientific">Enterococcus pallens ATCC BAA-351</name>
    <dbReference type="NCBI Taxonomy" id="1158607"/>
    <lineage>
        <taxon>Bacteria</taxon>
        <taxon>Bacillati</taxon>
        <taxon>Bacillota</taxon>
        <taxon>Bacilli</taxon>
        <taxon>Lactobacillales</taxon>
        <taxon>Enterococcaceae</taxon>
        <taxon>Enterococcus</taxon>
    </lineage>
</organism>
<evidence type="ECO:0000313" key="2">
    <source>
        <dbReference type="Proteomes" id="UP000013782"/>
    </source>
</evidence>
<accession>R2QIE3</accession>
<dbReference type="AlphaFoldDB" id="R2QIE3"/>
<comment type="caution">
    <text evidence="1">The sequence shown here is derived from an EMBL/GenBank/DDBJ whole genome shotgun (WGS) entry which is preliminary data.</text>
</comment>
<dbReference type="STRING" id="160454.RV10_GL002548"/>
<dbReference type="eggNOG" id="ENOG50306PT">
    <property type="taxonomic scope" value="Bacteria"/>
</dbReference>
<dbReference type="Proteomes" id="UP000013782">
    <property type="component" value="Unassembled WGS sequence"/>
</dbReference>
<reference evidence="1 2" key="1">
    <citation type="submission" date="2013-02" db="EMBL/GenBank/DDBJ databases">
        <title>The Genome Sequence of Enterococcus pallens BAA-351.</title>
        <authorList>
            <consortium name="The Broad Institute Genome Sequencing Platform"/>
            <consortium name="The Broad Institute Genome Sequencing Center for Infectious Disease"/>
            <person name="Earl A.M."/>
            <person name="Gilmore M.S."/>
            <person name="Lebreton F."/>
            <person name="Walker B."/>
            <person name="Young S.K."/>
            <person name="Zeng Q."/>
            <person name="Gargeya S."/>
            <person name="Fitzgerald M."/>
            <person name="Haas B."/>
            <person name="Abouelleil A."/>
            <person name="Alvarado L."/>
            <person name="Arachchi H.M."/>
            <person name="Berlin A.M."/>
            <person name="Chapman S.B."/>
            <person name="Dewar J."/>
            <person name="Goldberg J."/>
            <person name="Griggs A."/>
            <person name="Gujja S."/>
            <person name="Hansen M."/>
            <person name="Howarth C."/>
            <person name="Imamovic A."/>
            <person name="Larimer J."/>
            <person name="McCowan C."/>
            <person name="Murphy C."/>
            <person name="Neiman D."/>
            <person name="Pearson M."/>
            <person name="Priest M."/>
            <person name="Roberts A."/>
            <person name="Saif S."/>
            <person name="Shea T."/>
            <person name="Sisk P."/>
            <person name="Sykes S."/>
            <person name="Wortman J."/>
            <person name="Nusbaum C."/>
            <person name="Birren B."/>
        </authorList>
    </citation>
    <scope>NUCLEOTIDE SEQUENCE [LARGE SCALE GENOMIC DNA]</scope>
    <source>
        <strain evidence="1 2">ATCC BAA-351</strain>
    </source>
</reference>
<evidence type="ECO:0008006" key="3">
    <source>
        <dbReference type="Google" id="ProtNLM"/>
    </source>
</evidence>
<gene>
    <name evidence="1" type="ORF">UAU_01033</name>
</gene>
<name>R2QIE3_9ENTE</name>
<dbReference type="PATRIC" id="fig|1158607.3.peg.1037"/>
<dbReference type="RefSeq" id="WP_010756087.1">
    <property type="nucleotide sequence ID" value="NZ_ASWD01000007.1"/>
</dbReference>